<evidence type="ECO:0000256" key="3">
    <source>
        <dbReference type="SAM" id="Phobius"/>
    </source>
</evidence>
<keyword evidence="3" id="KW-0812">Transmembrane</keyword>
<dbReference type="NCBIfam" id="TIGR00806">
    <property type="entry name" value="rfc"/>
    <property type="match status" value="1"/>
</dbReference>
<feature type="transmembrane region" description="Helical" evidence="3">
    <location>
        <begin position="327"/>
        <end position="347"/>
    </location>
</feature>
<dbReference type="Proteomes" id="UP000504615">
    <property type="component" value="Unplaced"/>
</dbReference>
<sequence>MHWLKISCILCLFGCFKEFRPSESFVTDYLTGSWKNFTADEVNQQIYPVSTYSYLATLVLIFLITDFVRYKPIIILCGVSGSITFLMIIFGKTILVFQILEFFYGLFMSTEVAYYTYIYAKVDKKHYQAVTSHTKAATLFGRSLSSIIAQLTASFNLLSYHELTYITLSACIFATGWSLFLPSVNQSMYFHRVSISDEEQGTRALDHQLQYSSSPQNVEKSKAKHCRFAISNASLLRKIKNAYALLWKHFIQAYTNYRVTKWSIWWALATCGYLQISSYIQLLWQTAVKPGDMIYNGAVDFIYAIVGAVTVFCVGKIQLNWTLIGDVILSIFSLLEGAILLGCFYSYNIWFLYFGYIAFGVVHHTMVTVASFEVAKSISEDSYGLVFGVNTFFALLTQSLLTLVVINTLKLNIREQFLIYGSYFMILAIVYIVMGIINVMQHCRSGADFHVWIGGGDRCLSVNNANDVKHVDN</sequence>
<reference evidence="5 6" key="1">
    <citation type="submission" date="2025-04" db="UniProtKB">
        <authorList>
            <consortium name="RefSeq"/>
        </authorList>
    </citation>
    <scope>IDENTIFICATION</scope>
</reference>
<keyword evidence="4" id="KW-1185">Reference proteome</keyword>
<feature type="transmembrane region" description="Helical" evidence="3">
    <location>
        <begin position="384"/>
        <end position="406"/>
    </location>
</feature>
<dbReference type="RefSeq" id="XP_025073605.1">
    <property type="nucleotide sequence ID" value="XM_025217820.1"/>
</dbReference>
<keyword evidence="2" id="KW-0813">Transport</keyword>
<feature type="transmembrane region" description="Helical" evidence="3">
    <location>
        <begin position="353"/>
        <end position="372"/>
    </location>
</feature>
<gene>
    <name evidence="5 6" type="primary">LOC105425278</name>
</gene>
<dbReference type="InterPro" id="IPR002666">
    <property type="entry name" value="Folate_carrier"/>
</dbReference>
<dbReference type="GO" id="GO:0005886">
    <property type="term" value="C:plasma membrane"/>
    <property type="evidence" value="ECO:0007669"/>
    <property type="project" value="UniProtKB-UniRule"/>
</dbReference>
<comment type="subcellular location">
    <subcellularLocation>
        <location evidence="2">Membrane</location>
        <topology evidence="2">Multi-pass membrane protein</topology>
    </subcellularLocation>
</comment>
<dbReference type="OrthoDB" id="18814at2759"/>
<organism evidence="4 6">
    <name type="scientific">Pogonomyrmex barbatus</name>
    <name type="common">red harvester ant</name>
    <dbReference type="NCBI Taxonomy" id="144034"/>
    <lineage>
        <taxon>Eukaryota</taxon>
        <taxon>Metazoa</taxon>
        <taxon>Ecdysozoa</taxon>
        <taxon>Arthropoda</taxon>
        <taxon>Hexapoda</taxon>
        <taxon>Insecta</taxon>
        <taxon>Pterygota</taxon>
        <taxon>Neoptera</taxon>
        <taxon>Endopterygota</taxon>
        <taxon>Hymenoptera</taxon>
        <taxon>Apocrita</taxon>
        <taxon>Aculeata</taxon>
        <taxon>Formicoidea</taxon>
        <taxon>Formicidae</taxon>
        <taxon>Myrmicinae</taxon>
        <taxon>Pogonomyrmex</taxon>
    </lineage>
</organism>
<feature type="transmembrane region" description="Helical" evidence="3">
    <location>
        <begin position="163"/>
        <end position="182"/>
    </location>
</feature>
<evidence type="ECO:0000313" key="5">
    <source>
        <dbReference type="RefSeq" id="XP_025073603.1"/>
    </source>
</evidence>
<dbReference type="PANTHER" id="PTHR10686:SF18">
    <property type="entry name" value="IP11787P-RELATED"/>
    <property type="match status" value="1"/>
</dbReference>
<evidence type="ECO:0000256" key="2">
    <source>
        <dbReference type="PIRNR" id="PIRNR028739"/>
    </source>
</evidence>
<dbReference type="InterPro" id="IPR036259">
    <property type="entry name" value="MFS_trans_sf"/>
</dbReference>
<feature type="transmembrane region" description="Helical" evidence="3">
    <location>
        <begin position="139"/>
        <end position="157"/>
    </location>
</feature>
<feature type="transmembrane region" description="Helical" evidence="3">
    <location>
        <begin position="96"/>
        <end position="118"/>
    </location>
</feature>
<name>A0A8N1S471_9HYME</name>
<evidence type="ECO:0000256" key="1">
    <source>
        <dbReference type="ARBA" id="ARBA00005773"/>
    </source>
</evidence>
<feature type="transmembrane region" description="Helical" evidence="3">
    <location>
        <begin position="418"/>
        <end position="440"/>
    </location>
</feature>
<dbReference type="PIRSF" id="PIRSF028739">
    <property type="entry name" value="Folate_carrier"/>
    <property type="match status" value="1"/>
</dbReference>
<accession>A0A8N1S471</accession>
<feature type="transmembrane region" description="Helical" evidence="3">
    <location>
        <begin position="264"/>
        <end position="282"/>
    </location>
</feature>
<dbReference type="RefSeq" id="XP_025073603.1">
    <property type="nucleotide sequence ID" value="XM_025217818.1"/>
</dbReference>
<dbReference type="PANTHER" id="PTHR10686">
    <property type="entry name" value="FOLATE TRANSPORTER"/>
    <property type="match status" value="1"/>
</dbReference>
<dbReference type="GO" id="GO:0090482">
    <property type="term" value="F:vitamin transmembrane transporter activity"/>
    <property type="evidence" value="ECO:0007669"/>
    <property type="project" value="InterPro"/>
</dbReference>
<dbReference type="Pfam" id="PF01770">
    <property type="entry name" value="Folate_carrier"/>
    <property type="match status" value="1"/>
</dbReference>
<feature type="transmembrane region" description="Helical" evidence="3">
    <location>
        <begin position="294"/>
        <end position="315"/>
    </location>
</feature>
<protein>
    <submittedName>
        <fullName evidence="5 6">Thiamine transporter 1-like</fullName>
    </submittedName>
</protein>
<comment type="similarity">
    <text evidence="1 2">Belongs to the reduced folate carrier (RFC) transporter (TC 2.A.48) family.</text>
</comment>
<dbReference type="SUPFAM" id="SSF103473">
    <property type="entry name" value="MFS general substrate transporter"/>
    <property type="match status" value="1"/>
</dbReference>
<dbReference type="GeneID" id="105425278"/>
<proteinExistence type="inferred from homology"/>
<evidence type="ECO:0000313" key="6">
    <source>
        <dbReference type="RefSeq" id="XP_025073605.1"/>
    </source>
</evidence>
<evidence type="ECO:0000313" key="4">
    <source>
        <dbReference type="Proteomes" id="UP000504615"/>
    </source>
</evidence>
<dbReference type="AlphaFoldDB" id="A0A8N1S471"/>
<dbReference type="Gene3D" id="1.20.1250.20">
    <property type="entry name" value="MFS general substrate transporter like domains"/>
    <property type="match status" value="1"/>
</dbReference>
<keyword evidence="3" id="KW-1133">Transmembrane helix</keyword>
<keyword evidence="2 3" id="KW-0472">Membrane</keyword>
<feature type="transmembrane region" description="Helical" evidence="3">
    <location>
        <begin position="72"/>
        <end position="90"/>
    </location>
</feature>
<feature type="transmembrane region" description="Helical" evidence="3">
    <location>
        <begin position="45"/>
        <end position="65"/>
    </location>
</feature>